<dbReference type="RefSeq" id="WP_328015100.1">
    <property type="nucleotide sequence ID" value="NZ_JARTFS010000006.1"/>
</dbReference>
<name>A0ABU6NW27_9BACI</name>
<gene>
    <name evidence="1" type="ORF">P9271_08390</name>
</gene>
<evidence type="ECO:0000313" key="2">
    <source>
        <dbReference type="Proteomes" id="UP001342826"/>
    </source>
</evidence>
<organism evidence="1 2">
    <name type="scientific">Metabacillus fastidiosus</name>
    <dbReference type="NCBI Taxonomy" id="1458"/>
    <lineage>
        <taxon>Bacteria</taxon>
        <taxon>Bacillati</taxon>
        <taxon>Bacillota</taxon>
        <taxon>Bacilli</taxon>
        <taxon>Bacillales</taxon>
        <taxon>Bacillaceae</taxon>
        <taxon>Metabacillus</taxon>
    </lineage>
</organism>
<dbReference type="EMBL" id="JARTFS010000006">
    <property type="protein sequence ID" value="MED4401333.1"/>
    <property type="molecule type" value="Genomic_DNA"/>
</dbReference>
<proteinExistence type="predicted"/>
<evidence type="ECO:0000313" key="1">
    <source>
        <dbReference type="EMBL" id="MED4401333.1"/>
    </source>
</evidence>
<accession>A0ABU6NW27</accession>
<keyword evidence="2" id="KW-1185">Reference proteome</keyword>
<comment type="caution">
    <text evidence="1">The sequence shown here is derived from an EMBL/GenBank/DDBJ whole genome shotgun (WGS) entry which is preliminary data.</text>
</comment>
<protein>
    <submittedName>
        <fullName evidence="1">Uncharacterized protein</fullName>
    </submittedName>
</protein>
<reference evidence="1 2" key="1">
    <citation type="submission" date="2023-03" db="EMBL/GenBank/DDBJ databases">
        <title>Bacillus Genome Sequencing.</title>
        <authorList>
            <person name="Dunlap C."/>
        </authorList>
    </citation>
    <scope>NUCLEOTIDE SEQUENCE [LARGE SCALE GENOMIC DNA]</scope>
    <source>
        <strain evidence="1 2">NRS-1717</strain>
    </source>
</reference>
<dbReference type="Proteomes" id="UP001342826">
    <property type="component" value="Unassembled WGS sequence"/>
</dbReference>
<sequence length="42" mass="5091">MNLWFFRSSMKIATSSFVKWCIRGRDFFNMSIPKSWSNVKKQ</sequence>